<sequence>MVYKLNIFIVPDNTDITKIKEKGELFKPSMLEGAKDPSNNKDVSNNNAPKKKKKKDPTEIKEPIALNLTYTEKMKAIKFLKNPKWQAKIKQKFFDDPDPHSHFRKIIFSFTKNKKKNKEDKKLPPEYKSKEMTELFQFIAQCEKKPFKLFDSQKK</sequence>
<feature type="region of interest" description="Disordered" evidence="1">
    <location>
        <begin position="30"/>
        <end position="59"/>
    </location>
</feature>
<evidence type="ECO:0000313" key="2">
    <source>
        <dbReference type="EMBL" id="SVD86907.1"/>
    </source>
</evidence>
<reference evidence="2" key="1">
    <citation type="submission" date="2018-05" db="EMBL/GenBank/DDBJ databases">
        <authorList>
            <person name="Lanie J.A."/>
            <person name="Ng W.-L."/>
            <person name="Kazmierczak K.M."/>
            <person name="Andrzejewski T.M."/>
            <person name="Davidsen T.M."/>
            <person name="Wayne K.J."/>
            <person name="Tettelin H."/>
            <person name="Glass J.I."/>
            <person name="Rusch D."/>
            <person name="Podicherti R."/>
            <person name="Tsui H.-C.T."/>
            <person name="Winkler M.E."/>
        </authorList>
    </citation>
    <scope>NUCLEOTIDE SEQUENCE</scope>
</reference>
<organism evidence="2">
    <name type="scientific">marine metagenome</name>
    <dbReference type="NCBI Taxonomy" id="408172"/>
    <lineage>
        <taxon>unclassified sequences</taxon>
        <taxon>metagenomes</taxon>
        <taxon>ecological metagenomes</taxon>
    </lineage>
</organism>
<dbReference type="AlphaFoldDB" id="A0A382YUF2"/>
<gene>
    <name evidence="2" type="ORF">METZ01_LOCUS439761</name>
</gene>
<accession>A0A382YUF2</accession>
<name>A0A382YUF2_9ZZZZ</name>
<dbReference type="EMBL" id="UINC01178638">
    <property type="protein sequence ID" value="SVD86907.1"/>
    <property type="molecule type" value="Genomic_DNA"/>
</dbReference>
<evidence type="ECO:0000256" key="1">
    <source>
        <dbReference type="SAM" id="MobiDB-lite"/>
    </source>
</evidence>
<protein>
    <submittedName>
        <fullName evidence="2">Uncharacterized protein</fullName>
    </submittedName>
</protein>
<proteinExistence type="predicted"/>
<feature type="non-terminal residue" evidence="2">
    <location>
        <position position="155"/>
    </location>
</feature>